<sequence length="324" mass="36879">MTFSKIRLHGTTGVKLSRGNGLSDIAICNIVSDAMPALQVFEVGALVEDDTPFYDLLNFPIETAGIPALEALNRLNDYQTSIYTWTSAPYRKLCADLGLDPDEGRTQFFEGYETLGNKLLLRLADFTETQPTEAARNAIRALVFALHRTDKRLGTSIIEHTCNQITETDRDQNLIMNSLRAVQSLWGIKDIEVTFLPDRQFQKAVFRPKGLKPSTDLSMVNWDEQCYWNTDGIAVRPEHPSIIEELVLRKLEEDFGVCVVLPGTARTYMRDEGAYYARKFADLAMPEDFPAQHVSLWRYLNWLRRREGLSAMLRVARTFIFQTA</sequence>
<dbReference type="RefSeq" id="WP_303963383.1">
    <property type="nucleotide sequence ID" value="NZ_JBBGAZ010000015.1"/>
</dbReference>
<evidence type="ECO:0000313" key="1">
    <source>
        <dbReference type="EMBL" id="MEJ5219996.1"/>
    </source>
</evidence>
<dbReference type="EMBL" id="JBBGAZ010000015">
    <property type="protein sequence ID" value="MEJ5219996.1"/>
    <property type="molecule type" value="Genomic_DNA"/>
</dbReference>
<comment type="caution">
    <text evidence="1">The sequence shown here is derived from an EMBL/GenBank/DDBJ whole genome shotgun (WGS) entry which is preliminary data.</text>
</comment>
<reference evidence="1 2" key="1">
    <citation type="submission" date="2024-03" db="EMBL/GenBank/DDBJ databases">
        <title>Cognatishimia coralii sp. nov., a marine bacterium isolated from coral surrounding seawater.</title>
        <authorList>
            <person name="Liu X."/>
            <person name="Liu S."/>
            <person name="Sun H."/>
            <person name="Zhang Y."/>
        </authorList>
    </citation>
    <scope>NUCLEOTIDE SEQUENCE [LARGE SCALE GENOMIC DNA]</scope>
    <source>
        <strain evidence="1 2">D5M38</strain>
    </source>
</reference>
<dbReference type="Proteomes" id="UP001368270">
    <property type="component" value="Unassembled WGS sequence"/>
</dbReference>
<gene>
    <name evidence="1" type="ORF">WG622_17205</name>
</gene>
<proteinExistence type="predicted"/>
<organism evidence="1 2">
    <name type="scientific">Cognatishimia coralii</name>
    <dbReference type="NCBI Taxonomy" id="3083254"/>
    <lineage>
        <taxon>Bacteria</taxon>
        <taxon>Pseudomonadati</taxon>
        <taxon>Pseudomonadota</taxon>
        <taxon>Alphaproteobacteria</taxon>
        <taxon>Rhodobacterales</taxon>
        <taxon>Paracoccaceae</taxon>
        <taxon>Cognatishimia</taxon>
    </lineage>
</organism>
<protein>
    <submittedName>
        <fullName evidence="1">Uncharacterized protein</fullName>
    </submittedName>
</protein>
<keyword evidence="2" id="KW-1185">Reference proteome</keyword>
<name>A0ABU8QKN5_9RHOB</name>
<evidence type="ECO:0000313" key="2">
    <source>
        <dbReference type="Proteomes" id="UP001368270"/>
    </source>
</evidence>
<accession>A0ABU8QKN5</accession>